<dbReference type="PANTHER" id="PTHR12128:SF21">
    <property type="entry name" value="N-ACETYLNEURAMINATE LYASE"/>
    <property type="match status" value="1"/>
</dbReference>
<evidence type="ECO:0000256" key="10">
    <source>
        <dbReference type="ARBA" id="ARBA00044906"/>
    </source>
</evidence>
<evidence type="ECO:0000256" key="4">
    <source>
        <dbReference type="ARBA" id="ARBA00011881"/>
    </source>
</evidence>
<dbReference type="AlphaFoldDB" id="A0A0A1X0W8"/>
<dbReference type="OrthoDB" id="191315at2759"/>
<sequence length="297" mass="33790">MDEEELKTFEGFLAPTFTAFDDNEEKSLNFDQIETYARWLKYHKAVGVLVNSITGEGPILGKNERQLNAEAWSVVCKKYKLKLMIQIGGAPMPDVLDFARHASSLNANGVVCLPELFYKPKDVQQLVGYCKIVARNCSPIPFIYYHLPRYTGVQVDMSEFCALAEECIPNFAGIDYSHSDIALAAKCLAPNRMIILSDSRMLSSGLLLGFKTFCMTAFNMVPDELYDICDFMKSGQLNLARKEQKHLNNTIRERISMQKKGNWLKAMKQWFNDEIRKQYGVTFSPGRARKLGYPAFK</sequence>
<dbReference type="GO" id="GO:0005737">
    <property type="term" value="C:cytoplasm"/>
    <property type="evidence" value="ECO:0007669"/>
    <property type="project" value="UniProtKB-SubCell"/>
</dbReference>
<dbReference type="Pfam" id="PF00701">
    <property type="entry name" value="DHDPS"/>
    <property type="match status" value="1"/>
</dbReference>
<dbReference type="PANTHER" id="PTHR12128">
    <property type="entry name" value="DIHYDRODIPICOLINATE SYNTHASE"/>
    <property type="match status" value="1"/>
</dbReference>
<evidence type="ECO:0000256" key="3">
    <source>
        <dbReference type="ARBA" id="ARBA00006324"/>
    </source>
</evidence>
<dbReference type="Gene3D" id="3.20.20.70">
    <property type="entry name" value="Aldolase class I"/>
    <property type="match status" value="1"/>
</dbReference>
<evidence type="ECO:0000256" key="9">
    <source>
        <dbReference type="ARBA" id="ARBA00023277"/>
    </source>
</evidence>
<dbReference type="InterPro" id="IPR013785">
    <property type="entry name" value="Aldolase_TIM"/>
</dbReference>
<dbReference type="GO" id="GO:0008747">
    <property type="term" value="F:N-acetylneuraminate lyase activity"/>
    <property type="evidence" value="ECO:0007669"/>
    <property type="project" value="UniProtKB-EC"/>
</dbReference>
<dbReference type="InterPro" id="IPR002220">
    <property type="entry name" value="DapA-like"/>
</dbReference>
<dbReference type="EC" id="4.1.3.3" evidence="5"/>
<accession>A0A0A1X0W8</accession>
<comment type="subcellular location">
    <subcellularLocation>
        <location evidence="1">Cytoplasm</location>
    </subcellularLocation>
</comment>
<gene>
    <name evidence="11" type="primary">Npl</name>
    <name evidence="11" type="ORF">g.5674</name>
</gene>
<dbReference type="SUPFAM" id="SSF51569">
    <property type="entry name" value="Aldolase"/>
    <property type="match status" value="1"/>
</dbReference>
<reference evidence="11" key="2">
    <citation type="journal article" date="2015" name="Gigascience">
        <title>Reconstructing a comprehensive transcriptome assembly of a white-pupal translocated strain of the pest fruit fly Bactrocera cucurbitae.</title>
        <authorList>
            <person name="Sim S.B."/>
            <person name="Calla B."/>
            <person name="Hall B."/>
            <person name="DeRego T."/>
            <person name="Geib S.M."/>
        </authorList>
    </citation>
    <scope>NUCLEOTIDE SEQUENCE</scope>
</reference>
<evidence type="ECO:0000256" key="1">
    <source>
        <dbReference type="ARBA" id="ARBA00004496"/>
    </source>
</evidence>
<keyword evidence="9" id="KW-0119">Carbohydrate metabolism</keyword>
<evidence type="ECO:0000256" key="7">
    <source>
        <dbReference type="ARBA" id="ARBA00023239"/>
    </source>
</evidence>
<reference evidence="11" key="1">
    <citation type="submission" date="2014-11" db="EMBL/GenBank/DDBJ databases">
        <authorList>
            <person name="Geib S."/>
        </authorList>
    </citation>
    <scope>NUCLEOTIDE SEQUENCE</scope>
</reference>
<keyword evidence="8" id="KW-0704">Schiff base</keyword>
<comment type="similarity">
    <text evidence="3">Belongs to the DapA family. NanA subfamily.</text>
</comment>
<comment type="catalytic activity">
    <reaction evidence="10">
        <text>aceneuramate = aldehydo-N-acetyl-D-mannosamine + pyruvate</text>
        <dbReference type="Rhea" id="RHEA:23296"/>
        <dbReference type="ChEBI" id="CHEBI:15361"/>
        <dbReference type="ChEBI" id="CHEBI:17122"/>
        <dbReference type="ChEBI" id="CHEBI:173083"/>
        <dbReference type="EC" id="4.1.3.3"/>
    </reaction>
</comment>
<protein>
    <recommendedName>
        <fullName evidence="5">N-acetylneuraminate lyase</fullName>
        <ecNumber evidence="5">4.1.3.3</ecNumber>
    </recommendedName>
</protein>
<name>A0A0A1X0W8_ZEUCU</name>
<evidence type="ECO:0000256" key="2">
    <source>
        <dbReference type="ARBA" id="ARBA00004878"/>
    </source>
</evidence>
<organism evidence="11">
    <name type="scientific">Zeugodacus cucurbitae</name>
    <name type="common">Melon fruit fly</name>
    <name type="synonym">Bactrocera cucurbitae</name>
    <dbReference type="NCBI Taxonomy" id="28588"/>
    <lineage>
        <taxon>Eukaryota</taxon>
        <taxon>Metazoa</taxon>
        <taxon>Ecdysozoa</taxon>
        <taxon>Arthropoda</taxon>
        <taxon>Hexapoda</taxon>
        <taxon>Insecta</taxon>
        <taxon>Pterygota</taxon>
        <taxon>Neoptera</taxon>
        <taxon>Endopterygota</taxon>
        <taxon>Diptera</taxon>
        <taxon>Brachycera</taxon>
        <taxon>Muscomorpha</taxon>
        <taxon>Tephritoidea</taxon>
        <taxon>Tephritidae</taxon>
        <taxon>Zeugodacus</taxon>
        <taxon>Zeugodacus</taxon>
    </lineage>
</organism>
<proteinExistence type="inferred from homology"/>
<keyword evidence="7 11" id="KW-0456">Lyase</keyword>
<evidence type="ECO:0000256" key="5">
    <source>
        <dbReference type="ARBA" id="ARBA00012911"/>
    </source>
</evidence>
<evidence type="ECO:0000256" key="6">
    <source>
        <dbReference type="ARBA" id="ARBA00022490"/>
    </source>
</evidence>
<dbReference type="SMART" id="SM01130">
    <property type="entry name" value="DHDPS"/>
    <property type="match status" value="1"/>
</dbReference>
<comment type="pathway">
    <text evidence="2">Amino-sugar metabolism; N-acetylneuraminate degradation.</text>
</comment>
<keyword evidence="6" id="KW-0963">Cytoplasm</keyword>
<evidence type="ECO:0000256" key="8">
    <source>
        <dbReference type="ARBA" id="ARBA00023270"/>
    </source>
</evidence>
<evidence type="ECO:0000313" key="11">
    <source>
        <dbReference type="EMBL" id="JAD04268.1"/>
    </source>
</evidence>
<dbReference type="EMBL" id="GBXI01010024">
    <property type="protein sequence ID" value="JAD04268.1"/>
    <property type="molecule type" value="Transcribed_RNA"/>
</dbReference>
<comment type="subunit">
    <text evidence="4">Homotetramer.</text>
</comment>